<reference evidence="3 4" key="1">
    <citation type="submission" date="2020-04" db="EMBL/GenBank/DDBJ databases">
        <title>Perkinsus olseni comparative genomics.</title>
        <authorList>
            <person name="Bogema D.R."/>
        </authorList>
    </citation>
    <scope>NUCLEOTIDE SEQUENCE [LARGE SCALE GENOMIC DNA]</scope>
    <source>
        <strain evidence="3">ATCC PRA-205</strain>
    </source>
</reference>
<dbReference type="EMBL" id="JABANM010007340">
    <property type="protein sequence ID" value="KAF4744426.1"/>
    <property type="molecule type" value="Genomic_DNA"/>
</dbReference>
<evidence type="ECO:0000313" key="4">
    <source>
        <dbReference type="Proteomes" id="UP000574390"/>
    </source>
</evidence>
<accession>A0A7J6TJ35</accession>
<name>A0A7J6TJ35_PEROL</name>
<proteinExistence type="inferred from homology"/>
<evidence type="ECO:0000313" key="3">
    <source>
        <dbReference type="EMBL" id="KAF4744426.1"/>
    </source>
</evidence>
<dbReference type="SUPFAM" id="SSF82649">
    <property type="entry name" value="SufE/NifU"/>
    <property type="match status" value="1"/>
</dbReference>
<dbReference type="InterPro" id="IPR003808">
    <property type="entry name" value="Fe-S_metab-assoc_dom"/>
</dbReference>
<dbReference type="AlphaFoldDB" id="A0A7J6TJ35"/>
<organism evidence="3 4">
    <name type="scientific">Perkinsus olseni</name>
    <name type="common">Perkinsus atlanticus</name>
    <dbReference type="NCBI Taxonomy" id="32597"/>
    <lineage>
        <taxon>Eukaryota</taxon>
        <taxon>Sar</taxon>
        <taxon>Alveolata</taxon>
        <taxon>Perkinsozoa</taxon>
        <taxon>Perkinsea</taxon>
        <taxon>Perkinsida</taxon>
        <taxon>Perkinsidae</taxon>
        <taxon>Perkinsus</taxon>
    </lineage>
</organism>
<dbReference type="Proteomes" id="UP000574390">
    <property type="component" value="Unassembled WGS sequence"/>
</dbReference>
<sequence>MLSLSSSPSSSAQLYRQLIWLGRQNDDNGHYRYTDDDRVSGCVSRVYVACNWMPENESKTDSDRVQPQHRLLYTVRAEDSPLTRGLAKLLTSKLNGKTPEEVLAVDGEELVEHFGLAHSLTPQRTNGFVSMIRHMQRQADEKRRERQRHLRGRKKRLSSNVVNCDHASYPTGIVVYCEYFVAGWPSAERIYSSQSPLISGDLIFHPDHSFDIDIVLRGCKISVDGLTFSSPVPVLDMVMMHKMPISYNDTSLTNAVKSCSNAKIKVSDFGVPLTCYYLKGFTTWDDLHTFWGETPGIFVYRRRRFLDQIYLLLATGPLLDTLFCSAATKPSTAQGRLAPSPEDIPPGMYVPCSVPPELETINLAGLQFKYPTGSALVRDSYAGADTSTWHSFYQLRPSMMGMGDPRKLGIAKCYFFLPPLPIKLWRASAFEGVTRWNEIHGNAILCTRSTSTRSKPELTLYLDAVHGGRRTYRELNLPVDLMIEGTHRSDQAWTSFREAHMTDDDPFNEWPWASPITGEKNVKDGTYFNELSILYLETRSDGRQRATFTSWVDKWKFGTLENILVLHDENCSKLEGLDIRICQLDDDQLLVKGYGHEDTLLYFSSDAFQSS</sequence>
<feature type="domain" description="Fe-S metabolism associated" evidence="2">
    <location>
        <begin position="11"/>
        <end position="138"/>
    </location>
</feature>
<gene>
    <name evidence="3" type="ORF">FOZ62_015743</name>
</gene>
<dbReference type="Gene3D" id="3.90.1010.10">
    <property type="match status" value="1"/>
</dbReference>
<evidence type="ECO:0000256" key="1">
    <source>
        <dbReference type="ARBA" id="ARBA00010282"/>
    </source>
</evidence>
<dbReference type="Pfam" id="PF02657">
    <property type="entry name" value="SufE"/>
    <property type="match status" value="1"/>
</dbReference>
<dbReference type="PANTHER" id="PTHR43597:SF5">
    <property type="entry name" value="SUFE-LIKE PROTEIN 2, CHLOROPLASTIC"/>
    <property type="match status" value="1"/>
</dbReference>
<evidence type="ECO:0000259" key="2">
    <source>
        <dbReference type="Pfam" id="PF02657"/>
    </source>
</evidence>
<comment type="caution">
    <text evidence="3">The sequence shown here is derived from an EMBL/GenBank/DDBJ whole genome shotgun (WGS) entry which is preliminary data.</text>
</comment>
<dbReference type="PANTHER" id="PTHR43597">
    <property type="entry name" value="SULFUR ACCEPTOR PROTEIN CSDE"/>
    <property type="match status" value="1"/>
</dbReference>
<comment type="similarity">
    <text evidence="1">Belongs to the SufE family.</text>
</comment>
<protein>
    <recommendedName>
        <fullName evidence="2">Fe-S metabolism associated domain-containing protein</fullName>
    </recommendedName>
</protein>